<proteinExistence type="predicted"/>
<keyword evidence="1" id="KW-1133">Transmembrane helix</keyword>
<feature type="transmembrane region" description="Helical" evidence="1">
    <location>
        <begin position="16"/>
        <end position="37"/>
    </location>
</feature>
<evidence type="ECO:0000313" key="3">
    <source>
        <dbReference type="Proteomes" id="UP000184170"/>
    </source>
</evidence>
<evidence type="ECO:0000256" key="1">
    <source>
        <dbReference type="SAM" id="Phobius"/>
    </source>
</evidence>
<dbReference type="STRING" id="494016.SAMN04487965_1187"/>
<evidence type="ECO:0008006" key="4">
    <source>
        <dbReference type="Google" id="ProtNLM"/>
    </source>
</evidence>
<accession>A0A1M4Y971</accession>
<organism evidence="2 3">
    <name type="scientific">Microbulbifer donghaiensis</name>
    <dbReference type="NCBI Taxonomy" id="494016"/>
    <lineage>
        <taxon>Bacteria</taxon>
        <taxon>Pseudomonadati</taxon>
        <taxon>Pseudomonadota</taxon>
        <taxon>Gammaproteobacteria</taxon>
        <taxon>Cellvibrionales</taxon>
        <taxon>Microbulbiferaceae</taxon>
        <taxon>Microbulbifer</taxon>
    </lineage>
</organism>
<keyword evidence="3" id="KW-1185">Reference proteome</keyword>
<evidence type="ECO:0000313" key="2">
    <source>
        <dbReference type="EMBL" id="SHF02153.1"/>
    </source>
</evidence>
<gene>
    <name evidence="2" type="ORF">SAMN04487965_1187</name>
</gene>
<dbReference type="Proteomes" id="UP000184170">
    <property type="component" value="Unassembled WGS sequence"/>
</dbReference>
<reference evidence="3" key="1">
    <citation type="submission" date="2016-11" db="EMBL/GenBank/DDBJ databases">
        <authorList>
            <person name="Varghese N."/>
            <person name="Submissions S."/>
        </authorList>
    </citation>
    <scope>NUCLEOTIDE SEQUENCE [LARGE SCALE GENOMIC DNA]</scope>
    <source>
        <strain evidence="3">CGMCC 1.7063</strain>
    </source>
</reference>
<protein>
    <recommendedName>
        <fullName evidence="4">VWFA domain-containing protein</fullName>
    </recommendedName>
</protein>
<keyword evidence="1" id="KW-0812">Transmembrane</keyword>
<name>A0A1M4Y971_9GAMM</name>
<dbReference type="AlphaFoldDB" id="A0A1M4Y971"/>
<dbReference type="EMBL" id="FQVA01000001">
    <property type="protein sequence ID" value="SHF02153.1"/>
    <property type="molecule type" value="Genomic_DNA"/>
</dbReference>
<keyword evidence="1" id="KW-0472">Membrane</keyword>
<sequence>MRYSRGAMSSEDRRGLLIFAVGGAILIALAAFIFTVVNAPEKDYDRVTLCNEHTPRYAHQLLIIDVSDALSAHQEHFLRTHISEMLQSARVNDRFSIFVLDEKYNGLSDPVVDLCKPSSADDVNMLTSNRVFVERLYQDRFAEPLDRAIAAVVASGEQKRSPIFEALSDIAALRRIDQRAEDIRLIIVSDMIQNSRAGSVFRAGPEAIDGLPPIDLRRARTRVFWLDREKYKRYQTTDLVSSWEDYLASVSRFEQIERVRN</sequence>